<keyword evidence="2" id="KW-0472">Membrane</keyword>
<evidence type="ECO:0000313" key="5">
    <source>
        <dbReference type="Proteomes" id="UP000236752"/>
    </source>
</evidence>
<dbReference type="EMBL" id="FNUZ01000003">
    <property type="protein sequence ID" value="SEG24012.1"/>
    <property type="molecule type" value="Genomic_DNA"/>
</dbReference>
<keyword evidence="2" id="KW-0812">Transmembrane</keyword>
<dbReference type="OrthoDB" id="7159357at2"/>
<dbReference type="InterPro" id="IPR011723">
    <property type="entry name" value="Znf/thioredoxin_put"/>
</dbReference>
<evidence type="ECO:0000313" key="4">
    <source>
        <dbReference type="EMBL" id="SEG24012.1"/>
    </source>
</evidence>
<reference evidence="4 5" key="1">
    <citation type="submission" date="2016-10" db="EMBL/GenBank/DDBJ databases">
        <authorList>
            <person name="de Groot N.N."/>
        </authorList>
    </citation>
    <scope>NUCLEOTIDE SEQUENCE [LARGE SCALE GENOMIC DNA]</scope>
    <source>
        <strain evidence="4 5">DSM 26915</strain>
    </source>
</reference>
<accession>A0A1H5YJZ5</accession>
<evidence type="ECO:0000256" key="1">
    <source>
        <dbReference type="SAM" id="MobiDB-lite"/>
    </source>
</evidence>
<feature type="compositionally biased region" description="Basic and acidic residues" evidence="1">
    <location>
        <begin position="124"/>
        <end position="142"/>
    </location>
</feature>
<dbReference type="NCBIfam" id="TIGR02098">
    <property type="entry name" value="MJ0042_CXXC"/>
    <property type="match status" value="1"/>
</dbReference>
<feature type="region of interest" description="Disordered" evidence="1">
    <location>
        <begin position="41"/>
        <end position="151"/>
    </location>
</feature>
<evidence type="ECO:0000256" key="2">
    <source>
        <dbReference type="SAM" id="Phobius"/>
    </source>
</evidence>
<sequence length="290" mass="31925">MRLTCPNCDAQYEVPADVIPEGGRDVQCSNCGHTWFQMHPDDEVMVEPEPEVEETPNWDPEPEPEDYDEPEEEAAAPVRRGLDPSVADVLREEAELETRRRAEDAGGLESQPDLGLMDPDEDDLSRRQRQARERMRRIRGESAAEEYNQPPVVEAASTAAASEALASATSRRDLLPDIDEINSTLRASDDRQPGETPQGSPVEDEDTSGGGFFRGFAYVVLLFAIGALAYVFAPQIKESFPQVAPTLDAYVAKVDTGRIWLDDQIAALLQKLDGLSSEATPDEPAQTPEN</sequence>
<dbReference type="Gene3D" id="2.20.28.160">
    <property type="match status" value="1"/>
</dbReference>
<feature type="region of interest" description="Disordered" evidence="1">
    <location>
        <begin position="183"/>
        <end position="207"/>
    </location>
</feature>
<keyword evidence="2" id="KW-1133">Transmembrane helix</keyword>
<feature type="transmembrane region" description="Helical" evidence="2">
    <location>
        <begin position="215"/>
        <end position="233"/>
    </location>
</feature>
<name>A0A1H5YJZ5_9RHOB</name>
<gene>
    <name evidence="4" type="ORF">SAMN04488045_2122</name>
</gene>
<feature type="domain" description="Zinc finger/thioredoxin putative" evidence="3">
    <location>
        <begin position="1"/>
        <end position="36"/>
    </location>
</feature>
<dbReference type="Proteomes" id="UP000236752">
    <property type="component" value="Unassembled WGS sequence"/>
</dbReference>
<keyword evidence="5" id="KW-1185">Reference proteome</keyword>
<organism evidence="4 5">
    <name type="scientific">Thalassococcus halodurans</name>
    <dbReference type="NCBI Taxonomy" id="373675"/>
    <lineage>
        <taxon>Bacteria</taxon>
        <taxon>Pseudomonadati</taxon>
        <taxon>Pseudomonadota</taxon>
        <taxon>Alphaproteobacteria</taxon>
        <taxon>Rhodobacterales</taxon>
        <taxon>Roseobacteraceae</taxon>
        <taxon>Thalassococcus</taxon>
    </lineage>
</organism>
<evidence type="ECO:0000259" key="3">
    <source>
        <dbReference type="Pfam" id="PF13717"/>
    </source>
</evidence>
<protein>
    <submittedName>
        <fullName evidence="4">MJ0042 family finger-like domain-containing protein</fullName>
    </submittedName>
</protein>
<dbReference type="Pfam" id="PF13717">
    <property type="entry name" value="Zn_ribbon_4"/>
    <property type="match status" value="1"/>
</dbReference>
<feature type="compositionally biased region" description="Acidic residues" evidence="1">
    <location>
        <begin position="43"/>
        <end position="74"/>
    </location>
</feature>
<dbReference type="AlphaFoldDB" id="A0A1H5YJZ5"/>
<feature type="compositionally biased region" description="Basic and acidic residues" evidence="1">
    <location>
        <begin position="89"/>
        <end position="104"/>
    </location>
</feature>
<dbReference type="RefSeq" id="WP_103910460.1">
    <property type="nucleotide sequence ID" value="NZ_FNUZ01000003.1"/>
</dbReference>
<proteinExistence type="predicted"/>